<organism evidence="2 3">
    <name type="scientific">Oikopleura dioica</name>
    <name type="common">Tunicate</name>
    <dbReference type="NCBI Taxonomy" id="34765"/>
    <lineage>
        <taxon>Eukaryota</taxon>
        <taxon>Metazoa</taxon>
        <taxon>Chordata</taxon>
        <taxon>Tunicata</taxon>
        <taxon>Appendicularia</taxon>
        <taxon>Copelata</taxon>
        <taxon>Oikopleuridae</taxon>
        <taxon>Oikopleura</taxon>
    </lineage>
</organism>
<dbReference type="Gene3D" id="1.25.40.60">
    <property type="match status" value="1"/>
</dbReference>
<proteinExistence type="inferred from homology"/>
<evidence type="ECO:0000256" key="1">
    <source>
        <dbReference type="ARBA" id="ARBA00009884"/>
    </source>
</evidence>
<dbReference type="InterPro" id="IPR043154">
    <property type="entry name" value="Sec-1-like_dom1"/>
</dbReference>
<dbReference type="SUPFAM" id="SSF56815">
    <property type="entry name" value="Sec1/munc18-like (SM) proteins"/>
    <property type="match status" value="1"/>
</dbReference>
<reference evidence="2 3" key="1">
    <citation type="submission" date="2021-04" db="EMBL/GenBank/DDBJ databases">
        <authorList>
            <person name="Bliznina A."/>
        </authorList>
    </citation>
    <scope>NUCLEOTIDE SEQUENCE [LARGE SCALE GENOMIC DNA]</scope>
</reference>
<dbReference type="Proteomes" id="UP001158576">
    <property type="component" value="Chromosome 1"/>
</dbReference>
<dbReference type="Gene3D" id="3.40.50.1910">
    <property type="match status" value="1"/>
</dbReference>
<name>A0ABN7SW61_OIKDI</name>
<dbReference type="InterPro" id="IPR001619">
    <property type="entry name" value="Sec1-like"/>
</dbReference>
<gene>
    <name evidence="2" type="ORF">OKIOD_LOCUS11167</name>
</gene>
<dbReference type="InterPro" id="IPR036045">
    <property type="entry name" value="Sec1-like_sf"/>
</dbReference>
<evidence type="ECO:0000313" key="2">
    <source>
        <dbReference type="EMBL" id="CAG5105730.1"/>
    </source>
</evidence>
<protein>
    <submittedName>
        <fullName evidence="2">Oidioi.mRNA.OKI2018_I69.chr1.g2402.t1.cds</fullName>
    </submittedName>
</protein>
<dbReference type="PIRSF" id="PIRSF005715">
    <property type="entry name" value="VPS45_Sec1"/>
    <property type="match status" value="1"/>
</dbReference>
<dbReference type="InterPro" id="IPR027482">
    <property type="entry name" value="Sec1-like_dom2"/>
</dbReference>
<dbReference type="PANTHER" id="PTHR11679">
    <property type="entry name" value="VESICLE PROTEIN SORTING-ASSOCIATED"/>
    <property type="match status" value="1"/>
</dbReference>
<dbReference type="Gene3D" id="3.40.50.2060">
    <property type="match status" value="1"/>
</dbReference>
<keyword evidence="3" id="KW-1185">Reference proteome</keyword>
<evidence type="ECO:0000313" key="3">
    <source>
        <dbReference type="Proteomes" id="UP001158576"/>
    </source>
</evidence>
<dbReference type="InterPro" id="IPR043127">
    <property type="entry name" value="Sec-1-like_dom3a"/>
</dbReference>
<dbReference type="Pfam" id="PF00995">
    <property type="entry name" value="Sec1"/>
    <property type="match status" value="1"/>
</dbReference>
<sequence length="642" mass="73819">MALKQLVGQKILQDVIRDQREEDKWKILVLDRLSTRILSSCCKMTDVMQERITLIEDLTKTRQPMTNMEAIYFISPCDESITKLINDFKTRNTYTGVHLYFTDTVPDYHMDELKSSRVIKFIRTFKEINIAFLPYESQVYMLDNEKSFKRIYNSSDPAARVETLERYAEQLATLCSLLGEYPSIRHQSWSENAVELANILQAKLNGFKADNPKMGEGAFKDQTQLIIIDRSFDPVTPLVHELTYQAMAQDLLDIDNDVMRYETTNDRGQTTQKEVILDENDALWNEFRHNHIADCMRTIPERFKNFAKEKRHKTSENASIKDLSKMMQAMPQYQKEIQAYLNHMHIVEACQKQYSKNVEKLCKVEQDLATGETSDRERLKEPMKNIIPILLDSNVDALDKIRIILLYIYNKGGITEENLSKLVSHAQIMEKDECIIRNMAKLNVPITMDSGRKKPPTINRKDRSASVKYQLSRFIPSIKDVMEYAIDGKLDDRVFQFLAGTRPMVSTGGVRSGEAKSARQQAQGASARYHWHKKDGDKLEAKSGPRIILFVLGGLTCSEMRCAYEVSRDYVPQRSGGRGNNQAREKWEVLVGSHKMITPSSFLHDLSTLDDAQKYDPFLATINRNTNQNSNAYSNPAFAKYG</sequence>
<comment type="similarity">
    <text evidence="1">Belongs to the STXBP/unc-18/SEC1 family.</text>
</comment>
<accession>A0ABN7SW61</accession>
<dbReference type="EMBL" id="OU015566">
    <property type="protein sequence ID" value="CAG5105730.1"/>
    <property type="molecule type" value="Genomic_DNA"/>
</dbReference>
<dbReference type="Gene3D" id="3.90.830.10">
    <property type="entry name" value="Syntaxin Binding Protein 1, Chain A, domain 2"/>
    <property type="match status" value="1"/>
</dbReference>